<gene>
    <name evidence="5" type="ORF">LSG31_01565</name>
</gene>
<dbReference type="SMART" id="SM00382">
    <property type="entry name" value="AAA"/>
    <property type="match status" value="1"/>
</dbReference>
<keyword evidence="3 5" id="KW-0067">ATP-binding</keyword>
<dbReference type="CDD" id="cd03219">
    <property type="entry name" value="ABC_Mj1267_LivG_branched"/>
    <property type="match status" value="1"/>
</dbReference>
<accession>A0ABY4CP30</accession>
<organism evidence="5 6">
    <name type="scientific">Fodinisporobacter ferrooxydans</name>
    <dbReference type="NCBI Taxonomy" id="2901836"/>
    <lineage>
        <taxon>Bacteria</taxon>
        <taxon>Bacillati</taxon>
        <taxon>Bacillota</taxon>
        <taxon>Bacilli</taxon>
        <taxon>Bacillales</taxon>
        <taxon>Alicyclobacillaceae</taxon>
        <taxon>Fodinisporobacter</taxon>
    </lineage>
</organism>
<evidence type="ECO:0000313" key="6">
    <source>
        <dbReference type="Proteomes" id="UP000830167"/>
    </source>
</evidence>
<dbReference type="InterPro" id="IPR027417">
    <property type="entry name" value="P-loop_NTPase"/>
</dbReference>
<dbReference type="Gene3D" id="3.40.50.300">
    <property type="entry name" value="P-loop containing nucleotide triphosphate hydrolases"/>
    <property type="match status" value="1"/>
</dbReference>
<dbReference type="SUPFAM" id="SSF52540">
    <property type="entry name" value="P-loop containing nucleoside triphosphate hydrolases"/>
    <property type="match status" value="1"/>
</dbReference>
<dbReference type="Proteomes" id="UP000830167">
    <property type="component" value="Chromosome"/>
</dbReference>
<evidence type="ECO:0000256" key="3">
    <source>
        <dbReference type="ARBA" id="ARBA00022840"/>
    </source>
</evidence>
<dbReference type="InterPro" id="IPR051120">
    <property type="entry name" value="ABC_AA/LPS_Transport"/>
</dbReference>
<keyword evidence="2" id="KW-0547">Nucleotide-binding</keyword>
<dbReference type="InterPro" id="IPR003439">
    <property type="entry name" value="ABC_transporter-like_ATP-bd"/>
</dbReference>
<keyword evidence="6" id="KW-1185">Reference proteome</keyword>
<proteinExistence type="predicted"/>
<dbReference type="RefSeq" id="WP_347437689.1">
    <property type="nucleotide sequence ID" value="NZ_CP089291.1"/>
</dbReference>
<dbReference type="PANTHER" id="PTHR45772">
    <property type="entry name" value="CONSERVED COMPONENT OF ABC TRANSPORTER FOR NATURAL AMINO ACIDS-RELATED"/>
    <property type="match status" value="1"/>
</dbReference>
<evidence type="ECO:0000259" key="4">
    <source>
        <dbReference type="PROSITE" id="PS50893"/>
    </source>
</evidence>
<sequence>MSDWILETKGVQKTFGGVKALQDITFHIQRGEILGVIGPNGAGKTTAINVITGVIAPDAGEIFYESKPVTKSRLFLSSRMGMARTFQHPQTLNSLDCLDNVKVACLTRGMSHKEAEQKAEEILDLVGLHSFLHEPSSSLNFAQRKVLDMARALGTQPKLLFLDEVLTGLTDEEIQDLVKKIRSLKNQGLTIVIIEHLVKVIRSVSDRLLVLDTGKVLMQDLPDVVLSNPLVIESYIGKGGVAQNA</sequence>
<reference evidence="5" key="1">
    <citation type="submission" date="2021-12" db="EMBL/GenBank/DDBJ databases">
        <title>Alicyclobacillaceae gen. nov., sp. nov., isolated from chalcocite enrichment system.</title>
        <authorList>
            <person name="Jiang Z."/>
        </authorList>
    </citation>
    <scope>NUCLEOTIDE SEQUENCE</scope>
    <source>
        <strain evidence="5">MYW30-H2</strain>
    </source>
</reference>
<dbReference type="GO" id="GO:0005524">
    <property type="term" value="F:ATP binding"/>
    <property type="evidence" value="ECO:0007669"/>
    <property type="project" value="UniProtKB-KW"/>
</dbReference>
<dbReference type="Pfam" id="PF00005">
    <property type="entry name" value="ABC_tran"/>
    <property type="match status" value="1"/>
</dbReference>
<evidence type="ECO:0000256" key="2">
    <source>
        <dbReference type="ARBA" id="ARBA00022741"/>
    </source>
</evidence>
<name>A0ABY4CP30_9BACL</name>
<protein>
    <submittedName>
        <fullName evidence="5">ABC transporter ATP-binding protein</fullName>
    </submittedName>
</protein>
<dbReference type="EMBL" id="CP089291">
    <property type="protein sequence ID" value="UOF90996.1"/>
    <property type="molecule type" value="Genomic_DNA"/>
</dbReference>
<keyword evidence="1" id="KW-0813">Transport</keyword>
<dbReference type="PROSITE" id="PS50893">
    <property type="entry name" value="ABC_TRANSPORTER_2"/>
    <property type="match status" value="1"/>
</dbReference>
<dbReference type="InterPro" id="IPR003593">
    <property type="entry name" value="AAA+_ATPase"/>
</dbReference>
<evidence type="ECO:0000256" key="1">
    <source>
        <dbReference type="ARBA" id="ARBA00022448"/>
    </source>
</evidence>
<evidence type="ECO:0000313" key="5">
    <source>
        <dbReference type="EMBL" id="UOF90996.1"/>
    </source>
</evidence>
<feature type="domain" description="ABC transporter" evidence="4">
    <location>
        <begin position="6"/>
        <end position="238"/>
    </location>
</feature>